<evidence type="ECO:0000313" key="1">
    <source>
        <dbReference type="EMBL" id="JAP18137.1"/>
    </source>
</evidence>
<sequence length="60" mass="6923">MFNQAASSVLRVQLCCQFLSHSNDIQVRLRTLMAEMLYGMKEPPFNLEVEKYSKAISIKN</sequence>
<accession>A0A0V0HE43</accession>
<dbReference type="AlphaFoldDB" id="A0A0V0HE43"/>
<dbReference type="EMBL" id="GEDG01021647">
    <property type="protein sequence ID" value="JAP18137.1"/>
    <property type="molecule type" value="Transcribed_RNA"/>
</dbReference>
<protein>
    <submittedName>
        <fullName evidence="1">Putative ovule protein</fullName>
    </submittedName>
</protein>
<name>A0A0V0HE43_SOLCH</name>
<organism evidence="1">
    <name type="scientific">Solanum chacoense</name>
    <name type="common">Chaco potato</name>
    <dbReference type="NCBI Taxonomy" id="4108"/>
    <lineage>
        <taxon>Eukaryota</taxon>
        <taxon>Viridiplantae</taxon>
        <taxon>Streptophyta</taxon>
        <taxon>Embryophyta</taxon>
        <taxon>Tracheophyta</taxon>
        <taxon>Spermatophyta</taxon>
        <taxon>Magnoliopsida</taxon>
        <taxon>eudicotyledons</taxon>
        <taxon>Gunneridae</taxon>
        <taxon>Pentapetalae</taxon>
        <taxon>asterids</taxon>
        <taxon>lamiids</taxon>
        <taxon>Solanales</taxon>
        <taxon>Solanaceae</taxon>
        <taxon>Solanoideae</taxon>
        <taxon>Solaneae</taxon>
        <taxon>Solanum</taxon>
    </lineage>
</organism>
<reference evidence="1" key="1">
    <citation type="submission" date="2015-12" db="EMBL/GenBank/DDBJ databases">
        <title>Gene expression during late stages of embryo sac development: a critical building block for successful pollen-pistil interactions.</title>
        <authorList>
            <person name="Liu Y."/>
            <person name="Joly V."/>
            <person name="Sabar M."/>
            <person name="Matton D.P."/>
        </authorList>
    </citation>
    <scope>NUCLEOTIDE SEQUENCE</scope>
</reference>
<proteinExistence type="predicted"/>